<accession>A0A0D9QQF6</accession>
<keyword evidence="4" id="KW-1185">Reference proteome</keyword>
<evidence type="ECO:0000256" key="1">
    <source>
        <dbReference type="SAM" id="Coils"/>
    </source>
</evidence>
<dbReference type="EMBL" id="KQ001655">
    <property type="protein sequence ID" value="KJP89032.1"/>
    <property type="molecule type" value="Genomic_DNA"/>
</dbReference>
<feature type="region of interest" description="Disordered" evidence="2">
    <location>
        <begin position="353"/>
        <end position="390"/>
    </location>
</feature>
<dbReference type="InterPro" id="IPR012340">
    <property type="entry name" value="NA-bd_OB-fold"/>
</dbReference>
<feature type="compositionally biased region" description="Basic and acidic residues" evidence="2">
    <location>
        <begin position="64"/>
        <end position="85"/>
    </location>
</feature>
<dbReference type="OMA" id="SVPTNMM"/>
<reference evidence="3 4" key="1">
    <citation type="submission" date="2014-03" db="EMBL/GenBank/DDBJ databases">
        <title>The Genome Sequence of Plasmodium fragile nilgiri.</title>
        <authorList>
            <consortium name="The Broad Institute Genomics Platform"/>
            <consortium name="The Broad Institute Genome Sequencing Center for Infectious Disease"/>
            <person name="Neafsey D."/>
            <person name="Duraisingh M."/>
            <person name="Young S.K."/>
            <person name="Zeng Q."/>
            <person name="Gargeya S."/>
            <person name="Abouelleil A."/>
            <person name="Alvarado L."/>
            <person name="Chapman S.B."/>
            <person name="Gainer-Dewar J."/>
            <person name="Goldberg J."/>
            <person name="Griggs A."/>
            <person name="Gujja S."/>
            <person name="Hansen M."/>
            <person name="Howarth C."/>
            <person name="Imamovic A."/>
            <person name="Larimer J."/>
            <person name="Pearson M."/>
            <person name="Poon T.W."/>
            <person name="Priest M."/>
            <person name="Roberts A."/>
            <person name="Saif S."/>
            <person name="Shea T."/>
            <person name="Sykes S."/>
            <person name="Wortman J."/>
            <person name="Nusbaum C."/>
            <person name="Birren B."/>
        </authorList>
    </citation>
    <scope>NUCLEOTIDE SEQUENCE [LARGE SCALE GENOMIC DNA]</scope>
    <source>
        <strain evidence="4">nilgiri</strain>
    </source>
</reference>
<feature type="compositionally biased region" description="Basic and acidic residues" evidence="2">
    <location>
        <begin position="14"/>
        <end position="23"/>
    </location>
</feature>
<dbReference type="AlphaFoldDB" id="A0A0D9QQF6"/>
<evidence type="ECO:0000313" key="4">
    <source>
        <dbReference type="Proteomes" id="UP000054561"/>
    </source>
</evidence>
<protein>
    <submittedName>
        <fullName evidence="3">Uncharacterized protein</fullName>
    </submittedName>
</protein>
<keyword evidence="1" id="KW-0175">Coiled coil</keyword>
<gene>
    <name evidence="3" type="ORF">AK88_01324</name>
</gene>
<dbReference type="RefSeq" id="XP_012334383.1">
    <property type="nucleotide sequence ID" value="XM_012478960.1"/>
</dbReference>
<dbReference type="OrthoDB" id="372613at2759"/>
<proteinExistence type="predicted"/>
<name>A0A0D9QQF6_PLAFR</name>
<evidence type="ECO:0000313" key="3">
    <source>
        <dbReference type="EMBL" id="KJP89032.1"/>
    </source>
</evidence>
<dbReference type="SUPFAM" id="SSF50249">
    <property type="entry name" value="Nucleic acid-binding proteins"/>
    <property type="match status" value="1"/>
</dbReference>
<sequence length="1088" mass="123763">MFYLYNKLTAASRRTHEEKKDNIVDAGVNATVPAAENGTKGRSNERDNKEEDEDLFWALEEQNEPSRQEGIMEKERQDSGVEKGRHDNKVENECDIFLANDKMSERCVPSEISKQGGDTWWDGNPTWGAMTPLEGEIGTHLEQPNEYLPNGSKTDQTIDNTQQGSPLCQEFDENSDEFFKIDQDNFSSFTFAVSCANEWKEEKEHVENSNDEVQIKHAENEQHKEDPLENGYPFDVSSDHVKISPSLHPKAELESGNFDQTVIEGYLPREEMKSFEKFVSHEKLTTYFNKGDECQEENEEGIKFEGKVSTHTQEKANKQEYIFKEESVLPTLLEGEQECPLGTIADIGVSCGKGSRAESPNTISCSRGGGEGEVGEEAQEGAPNDPPMFDPVMPDEEESELSFFQGVHFPEEWQNAAHQGERSRDCSDIYNGESNYWPVDINICPKSNEDKFNFCSYEFPVLSNTNGKEEEDRETYIDNKKLEMISGELETQNRDCPIENAAVVGSEREEVVPKVDGENGKEVRSNNLCDEKQTCEVRQSGVAQKWDEEKLMQINTFQTGNLEMDNAKKSFDAFFCRDDEQYEVASMSENHGGDTFFFENKQTMEVVVDVVDVVEGERARVATARDRIFFDREETYEAEEAAEEAKGETPHGVYSFETVDLKSINRNETVKNSTHRGLGELTGRNEVGGILYQTGEHIEGIAVQREEEDGGKGDNINMQEMNESKGDTHFSGKEMEDIKTVDLLGQTKKRCYPHQGDQDAGNDHELNEHSKCVEHDPDDDAKHMLGEDLIKDGAELNSILFPNISNEQFVQEKYNGTENKLEGLLSVPTNMMQQNFFFDENETEMLATPSRDINPIRANDIEGKNKSEENSQREYVETVKDAPKCAHLWNEFYEEEVAQKVNWHAEVIEQNGPDAKADVTNEEYFEAANVNDKMVKGKKKKKIKKSRILSEKSFEYHSGSLKYLKALKELPPLHFLKCKDLRPFLRLFNIVLKAVRIFRFNEDYLYVLAGDETGCIYVKLEVKHEKFCQEEETFMLANCCVSVQGGHAFLEINEYSDIFSLTYNPIGTVNKSINFSDSKFVTLSAHII</sequence>
<feature type="coiled-coil region" evidence="1">
    <location>
        <begin position="196"/>
        <end position="226"/>
    </location>
</feature>
<evidence type="ECO:0000256" key="2">
    <source>
        <dbReference type="SAM" id="MobiDB-lite"/>
    </source>
</evidence>
<feature type="region of interest" description="Disordered" evidence="2">
    <location>
        <begin position="11"/>
        <end position="85"/>
    </location>
</feature>
<organism evidence="3 4">
    <name type="scientific">Plasmodium fragile</name>
    <dbReference type="NCBI Taxonomy" id="5857"/>
    <lineage>
        <taxon>Eukaryota</taxon>
        <taxon>Sar</taxon>
        <taxon>Alveolata</taxon>
        <taxon>Apicomplexa</taxon>
        <taxon>Aconoidasida</taxon>
        <taxon>Haemosporida</taxon>
        <taxon>Plasmodiidae</taxon>
        <taxon>Plasmodium</taxon>
        <taxon>Plasmodium (Plasmodium)</taxon>
    </lineage>
</organism>
<dbReference type="GeneID" id="24266638"/>
<dbReference type="Proteomes" id="UP000054561">
    <property type="component" value="Unassembled WGS sequence"/>
</dbReference>
<dbReference type="VEuPathDB" id="PlasmoDB:AK88_01324"/>